<proteinExistence type="predicted"/>
<dbReference type="Pfam" id="PF01397">
    <property type="entry name" value="Terpene_synth"/>
    <property type="match status" value="1"/>
</dbReference>
<dbReference type="AlphaFoldDB" id="S8DAQ8"/>
<dbReference type="InterPro" id="IPR036965">
    <property type="entry name" value="Terpene_synth_N_sf"/>
</dbReference>
<evidence type="ECO:0000313" key="3">
    <source>
        <dbReference type="Proteomes" id="UP000015453"/>
    </source>
</evidence>
<dbReference type="EMBL" id="AUSU01008082">
    <property type="protein sequence ID" value="EPS59783.1"/>
    <property type="molecule type" value="Genomic_DNA"/>
</dbReference>
<dbReference type="GO" id="GO:0009507">
    <property type="term" value="C:chloroplast"/>
    <property type="evidence" value="ECO:0007669"/>
    <property type="project" value="TreeGrafter"/>
</dbReference>
<name>S8DAQ8_9LAMI</name>
<keyword evidence="3" id="KW-1185">Reference proteome</keyword>
<dbReference type="PANTHER" id="PTHR31739">
    <property type="entry name" value="ENT-COPALYL DIPHOSPHATE SYNTHASE, CHLOROPLASTIC"/>
    <property type="match status" value="1"/>
</dbReference>
<dbReference type="SUPFAM" id="SSF48239">
    <property type="entry name" value="Terpenoid cyclases/Protein prenyltransferases"/>
    <property type="match status" value="1"/>
</dbReference>
<dbReference type="InterPro" id="IPR008930">
    <property type="entry name" value="Terpenoid_cyclase/PrenylTrfase"/>
</dbReference>
<feature type="non-terminal residue" evidence="2">
    <location>
        <position position="1"/>
    </location>
</feature>
<dbReference type="SFLD" id="SFLDG01014">
    <property type="entry name" value="Terpene_Cyclase_Like_1_N-term"/>
    <property type="match status" value="1"/>
</dbReference>
<dbReference type="PANTHER" id="PTHR31739:SF30">
    <property type="entry name" value="COPAL-8-OL DIPHOSPHATE HYDRATASE, CHLOROPLASTIC"/>
    <property type="match status" value="1"/>
</dbReference>
<gene>
    <name evidence="2" type="ORF">M569_15022</name>
</gene>
<dbReference type="InterPro" id="IPR050148">
    <property type="entry name" value="Terpene_synthase-like"/>
</dbReference>
<dbReference type="Proteomes" id="UP000015453">
    <property type="component" value="Unassembled WGS sequence"/>
</dbReference>
<sequence length="258" mass="29605">WNIHDDKTKKGINYIRENVKTLEGAKAEHMTCGFEVVFPSLLQRAEKMGIDGIPYDDPVVRQIQAAREEKLKRIPIEMMHRGPNSLLFSLEGLQENDLNWDRLLKLQSADGSFLTSPSSTAYAFMKTKDEKCYRFIANTLRSCNGGAPHTYPVDVFGRLWAVDRLQRLGISRFFESEISELLRHIYTCWSNKGVFSGRDSEFVDIDDTSMGFRLLRQHGYDVDPVVFMNFKNGNKFSCYGGQIIESSSPIYNLYRACQ</sequence>
<dbReference type="GO" id="GO:0010333">
    <property type="term" value="F:terpene synthase activity"/>
    <property type="evidence" value="ECO:0007669"/>
    <property type="project" value="InterPro"/>
</dbReference>
<reference evidence="2 3" key="1">
    <citation type="journal article" date="2013" name="BMC Genomics">
        <title>The miniature genome of a carnivorous plant Genlisea aurea contains a low number of genes and short non-coding sequences.</title>
        <authorList>
            <person name="Leushkin E.V."/>
            <person name="Sutormin R.A."/>
            <person name="Nabieva E.R."/>
            <person name="Penin A.A."/>
            <person name="Kondrashov A.S."/>
            <person name="Logacheva M.D."/>
        </authorList>
    </citation>
    <scope>NUCLEOTIDE SEQUENCE [LARGE SCALE GENOMIC DNA]</scope>
</reference>
<dbReference type="Gene3D" id="1.50.10.130">
    <property type="entry name" value="Terpene synthase, N-terminal domain"/>
    <property type="match status" value="1"/>
</dbReference>
<dbReference type="Gene3D" id="1.50.10.160">
    <property type="match status" value="1"/>
</dbReference>
<feature type="non-terminal residue" evidence="2">
    <location>
        <position position="258"/>
    </location>
</feature>
<feature type="domain" description="Terpene synthase N-terminal" evidence="1">
    <location>
        <begin position="99"/>
        <end position="258"/>
    </location>
</feature>
<dbReference type="InterPro" id="IPR001906">
    <property type="entry name" value="Terpene_synth_N"/>
</dbReference>
<organism evidence="2 3">
    <name type="scientific">Genlisea aurea</name>
    <dbReference type="NCBI Taxonomy" id="192259"/>
    <lineage>
        <taxon>Eukaryota</taxon>
        <taxon>Viridiplantae</taxon>
        <taxon>Streptophyta</taxon>
        <taxon>Embryophyta</taxon>
        <taxon>Tracheophyta</taxon>
        <taxon>Spermatophyta</taxon>
        <taxon>Magnoliopsida</taxon>
        <taxon>eudicotyledons</taxon>
        <taxon>Gunneridae</taxon>
        <taxon>Pentapetalae</taxon>
        <taxon>asterids</taxon>
        <taxon>lamiids</taxon>
        <taxon>Lamiales</taxon>
        <taxon>Lentibulariaceae</taxon>
        <taxon>Genlisea</taxon>
    </lineage>
</organism>
<dbReference type="SFLD" id="SFLDG01605">
    <property type="entry name" value="Terpene_Cyclase_Like_1_N-term"/>
    <property type="match status" value="1"/>
</dbReference>
<evidence type="ECO:0000259" key="1">
    <source>
        <dbReference type="Pfam" id="PF01397"/>
    </source>
</evidence>
<dbReference type="GO" id="GO:0000287">
    <property type="term" value="F:magnesium ion binding"/>
    <property type="evidence" value="ECO:0007669"/>
    <property type="project" value="TreeGrafter"/>
</dbReference>
<evidence type="ECO:0000313" key="2">
    <source>
        <dbReference type="EMBL" id="EPS59783.1"/>
    </source>
</evidence>
<protein>
    <submittedName>
        <fullName evidence="2">Copalyl diphosphate synthase</fullName>
    </submittedName>
</protein>
<comment type="caution">
    <text evidence="2">The sequence shown here is derived from an EMBL/GenBank/DDBJ whole genome shotgun (WGS) entry which is preliminary data.</text>
</comment>
<dbReference type="GO" id="GO:0009686">
    <property type="term" value="P:gibberellin biosynthetic process"/>
    <property type="evidence" value="ECO:0007669"/>
    <property type="project" value="TreeGrafter"/>
</dbReference>
<accession>S8DAQ8</accession>
<dbReference type="OrthoDB" id="2343925at2759"/>